<evidence type="ECO:0000313" key="3">
    <source>
        <dbReference type="Proteomes" id="UP000032702"/>
    </source>
</evidence>
<feature type="non-terminal residue" evidence="2">
    <location>
        <position position="1"/>
    </location>
</feature>
<dbReference type="EMBL" id="AAMD01000253">
    <property type="protein sequence ID" value="EAU62283.1"/>
    <property type="molecule type" value="Genomic_DNA"/>
</dbReference>
<proteinExistence type="predicted"/>
<evidence type="ECO:0000256" key="1">
    <source>
        <dbReference type="SAM" id="MobiDB-lite"/>
    </source>
</evidence>
<feature type="compositionally biased region" description="Basic and acidic residues" evidence="1">
    <location>
        <begin position="42"/>
        <end position="57"/>
    </location>
</feature>
<organism evidence="2 3">
    <name type="scientific">Stigmatella aurantiaca (strain DW4/3-1)</name>
    <dbReference type="NCBI Taxonomy" id="378806"/>
    <lineage>
        <taxon>Bacteria</taxon>
        <taxon>Pseudomonadati</taxon>
        <taxon>Myxococcota</taxon>
        <taxon>Myxococcia</taxon>
        <taxon>Myxococcales</taxon>
        <taxon>Cystobacterineae</taxon>
        <taxon>Archangiaceae</taxon>
        <taxon>Stigmatella</taxon>
    </lineage>
</organism>
<feature type="region of interest" description="Disordered" evidence="1">
    <location>
        <begin position="21"/>
        <end position="74"/>
    </location>
</feature>
<dbReference type="AlphaFoldDB" id="Q08P74"/>
<gene>
    <name evidence="2" type="ORF">STIAU_1815</name>
</gene>
<name>Q08P74_STIAD</name>
<protein>
    <submittedName>
        <fullName evidence="2">Uncharacterized protein</fullName>
    </submittedName>
</protein>
<sequence length="74" mass="7483">GAGGAGAHLVPALLLEAAVLGQRPPTGAPQDASQTRGGEGAAPREHAQRARFEDRTRGVRSGSASGATRRPSTR</sequence>
<comment type="caution">
    <text evidence="2">The sequence shown here is derived from an EMBL/GenBank/DDBJ whole genome shotgun (WGS) entry which is preliminary data.</text>
</comment>
<evidence type="ECO:0000313" key="2">
    <source>
        <dbReference type="EMBL" id="EAU62283.1"/>
    </source>
</evidence>
<dbReference type="Proteomes" id="UP000032702">
    <property type="component" value="Unassembled WGS sequence"/>
</dbReference>
<accession>Q08P74</accession>
<reference evidence="2 3" key="1">
    <citation type="submission" date="2006-04" db="EMBL/GenBank/DDBJ databases">
        <authorList>
            <person name="Nierman W.C."/>
        </authorList>
    </citation>
    <scope>NUCLEOTIDE SEQUENCE [LARGE SCALE GENOMIC DNA]</scope>
    <source>
        <strain evidence="2 3">DW4/3-1</strain>
    </source>
</reference>